<dbReference type="AlphaFoldDB" id="A0A7J9DH96"/>
<dbReference type="GO" id="GO:0003729">
    <property type="term" value="F:mRNA binding"/>
    <property type="evidence" value="ECO:0007669"/>
    <property type="project" value="UniProtKB-UniRule"/>
</dbReference>
<dbReference type="GO" id="GO:0005737">
    <property type="term" value="C:cytoplasm"/>
    <property type="evidence" value="ECO:0007669"/>
    <property type="project" value="TreeGrafter"/>
</dbReference>
<keyword evidence="1" id="KW-0694">RNA-binding</keyword>
<dbReference type="Pfam" id="PF04146">
    <property type="entry name" value="YTH"/>
    <property type="match status" value="1"/>
</dbReference>
<dbReference type="GO" id="GO:1990247">
    <property type="term" value="F:N6-methyladenosine-containing RNA reader activity"/>
    <property type="evidence" value="ECO:0007669"/>
    <property type="project" value="UniProtKB-UniRule"/>
</dbReference>
<dbReference type="CDD" id="cd21134">
    <property type="entry name" value="YTH"/>
    <property type="match status" value="1"/>
</dbReference>
<protein>
    <recommendedName>
        <fullName evidence="1">YTH domain-containing family protein</fullName>
    </recommendedName>
</protein>
<dbReference type="PANTHER" id="PTHR12357:SF120">
    <property type="entry name" value="YTH DOMAIN-CONTAINING FAMILY PROTEIN"/>
    <property type="match status" value="1"/>
</dbReference>
<dbReference type="EMBL" id="JABEZW010000002">
    <property type="protein sequence ID" value="MBA0760079.1"/>
    <property type="molecule type" value="Genomic_DNA"/>
</dbReference>
<dbReference type="InterPro" id="IPR045168">
    <property type="entry name" value="YTH_prot"/>
</dbReference>
<name>A0A7J9DH96_9ROSI</name>
<sequence>MVLDSNILANPNALTNKDLVTVGSLRDGSSHQSGFMPSVVESKTTYLPNAYSPEAQFHQEAHKQGSLLPYVNAEGLDNGVTFVYLTQDIYNETASLGFHGFGHSPQMQQRAYAPVSSYLPPVGDPIGLSNARHFITIDSSYHHPSVPRNIPHVTSKAQFSHLECPVNIEQQVVGKRFGLRTNYLPQSGSFDGGRNFFGSSSSLCSSYQGSDGFAVGGFCSDWSKPFSGKSSLFHLSYAPASPKRVGSLEFSSNGPAMLRMVIELLPSLSLFRGGVEVLKRSLNFSLAQMVANLLILVFHHMIVFYVQECDFMILVCIFDLSLDCNPEMSLGPFNGFGCTSSSSRGYSGSQSDQRSCHGSVSTNSLGISGHNWPTLAEARQGGSCNDFSCSCTVTLDTLSERNRGPRAFKPKTQITTKGFIVDSSKNGTINGITNGSYNRQNFVTDYEGAKFFVIKSYSEDNVHKSIKYGVWASTPIGNKKLDTAYHEAKAKQGTCPVFLLFSVNASAQFCGVAEMVGPVDFDKSVDYWLQNKWSGQFPVKWHIIKDVPNSQFRHILLESNDNKPVTNSRDTQEVEFEQGIEMINIFKNYESHSSILDDFYFYEERQKAMQERKARQLTSLVASDDLVCEASNLVSLPNDIVKKMSKSFAEVLLLNENEKAGGGTGKVLSAACGGHVR</sequence>
<reference evidence="3 4" key="1">
    <citation type="journal article" date="2019" name="Genome Biol. Evol.">
        <title>Insights into the evolution of the New World diploid cottons (Gossypium, subgenus Houzingenia) based on genome sequencing.</title>
        <authorList>
            <person name="Grover C.E."/>
            <person name="Arick M.A. 2nd"/>
            <person name="Thrash A."/>
            <person name="Conover J.L."/>
            <person name="Sanders W.S."/>
            <person name="Peterson D.G."/>
            <person name="Frelichowski J.E."/>
            <person name="Scheffler J.A."/>
            <person name="Scheffler B.E."/>
            <person name="Wendel J.F."/>
        </authorList>
    </citation>
    <scope>NUCLEOTIDE SEQUENCE [LARGE SCALE GENOMIC DNA]</scope>
    <source>
        <strain evidence="3">8</strain>
        <tissue evidence="3">Leaf</tissue>
    </source>
</reference>
<dbReference type="InterPro" id="IPR007275">
    <property type="entry name" value="YTH_domain"/>
</dbReference>
<comment type="function">
    <text evidence="1">Specifically recognizes and binds N6-methyladenosine (m6A)-containing RNAs, and regulates mRNA stability. M6A is a modification present at internal sites of mRNAs and some non-coding RNAs and plays a role in mRNA stability and processing.</text>
</comment>
<comment type="caution">
    <text evidence="3">The sequence shown here is derived from an EMBL/GenBank/DDBJ whole genome shotgun (WGS) entry which is preliminary data.</text>
</comment>
<evidence type="ECO:0000256" key="1">
    <source>
        <dbReference type="RuleBase" id="RU369095"/>
    </source>
</evidence>
<proteinExistence type="inferred from homology"/>
<comment type="similarity">
    <text evidence="1">Belongs to the YTHDF family.</text>
</comment>
<dbReference type="Proteomes" id="UP000593568">
    <property type="component" value="Unassembled WGS sequence"/>
</dbReference>
<feature type="domain" description="YTH" evidence="2">
    <location>
        <begin position="449"/>
        <end position="586"/>
    </location>
</feature>
<organism evidence="3 4">
    <name type="scientific">Gossypium trilobum</name>
    <dbReference type="NCBI Taxonomy" id="34281"/>
    <lineage>
        <taxon>Eukaryota</taxon>
        <taxon>Viridiplantae</taxon>
        <taxon>Streptophyta</taxon>
        <taxon>Embryophyta</taxon>
        <taxon>Tracheophyta</taxon>
        <taxon>Spermatophyta</taxon>
        <taxon>Magnoliopsida</taxon>
        <taxon>eudicotyledons</taxon>
        <taxon>Gunneridae</taxon>
        <taxon>Pentapetalae</taxon>
        <taxon>rosids</taxon>
        <taxon>malvids</taxon>
        <taxon>Malvales</taxon>
        <taxon>Malvaceae</taxon>
        <taxon>Malvoideae</taxon>
        <taxon>Gossypium</taxon>
    </lineage>
</organism>
<gene>
    <name evidence="3" type="ORF">Gotri_022861</name>
</gene>
<dbReference type="PROSITE" id="PS50882">
    <property type="entry name" value="YTH"/>
    <property type="match status" value="1"/>
</dbReference>
<dbReference type="Gene3D" id="3.10.590.10">
    <property type="entry name" value="ph1033 like domains"/>
    <property type="match status" value="1"/>
</dbReference>
<dbReference type="GO" id="GO:0061157">
    <property type="term" value="P:mRNA destabilization"/>
    <property type="evidence" value="ECO:0007669"/>
    <property type="project" value="TreeGrafter"/>
</dbReference>
<keyword evidence="4" id="KW-1185">Reference proteome</keyword>
<evidence type="ECO:0000259" key="2">
    <source>
        <dbReference type="PROSITE" id="PS50882"/>
    </source>
</evidence>
<evidence type="ECO:0000313" key="4">
    <source>
        <dbReference type="Proteomes" id="UP000593568"/>
    </source>
</evidence>
<accession>A0A7J9DH96</accession>
<evidence type="ECO:0000313" key="3">
    <source>
        <dbReference type="EMBL" id="MBA0760079.1"/>
    </source>
</evidence>
<dbReference type="PANTHER" id="PTHR12357">
    <property type="entry name" value="YTH YT521-B HOMOLOGY DOMAIN-CONTAINING"/>
    <property type="match status" value="1"/>
</dbReference>